<dbReference type="GO" id="GO:0009379">
    <property type="term" value="C:Holliday junction helicase complex"/>
    <property type="evidence" value="ECO:0007669"/>
    <property type="project" value="InterPro"/>
</dbReference>
<dbReference type="Pfam" id="PF07499">
    <property type="entry name" value="RuvA_C"/>
    <property type="match status" value="1"/>
</dbReference>
<evidence type="ECO:0000313" key="3">
    <source>
        <dbReference type="Proteomes" id="UP000261739"/>
    </source>
</evidence>
<feature type="domain" description="Holliday junction DNA helicase RuvA C-terminal" evidence="1">
    <location>
        <begin position="5"/>
        <end position="46"/>
    </location>
</feature>
<dbReference type="Proteomes" id="UP000261739">
    <property type="component" value="Unassembled WGS sequence"/>
</dbReference>
<dbReference type="STRING" id="863239.GCA_000213935_02565"/>
<dbReference type="InterPro" id="IPR036267">
    <property type="entry name" value="RuvA_C_sf"/>
</dbReference>
<gene>
    <name evidence="2" type="ORF">DIW82_03350</name>
</gene>
<comment type="caution">
    <text evidence="2">The sequence shown here is derived from an EMBL/GenBank/DDBJ whole genome shotgun (WGS) entry which is preliminary data.</text>
</comment>
<dbReference type="SUPFAM" id="SSF46929">
    <property type="entry name" value="DNA helicase RuvA subunit, C-terminal domain"/>
    <property type="match status" value="1"/>
</dbReference>
<proteinExistence type="predicted"/>
<dbReference type="EMBL" id="DQID01000095">
    <property type="protein sequence ID" value="HCT13842.1"/>
    <property type="molecule type" value="Genomic_DNA"/>
</dbReference>
<dbReference type="GO" id="GO:0006310">
    <property type="term" value="P:DNA recombination"/>
    <property type="evidence" value="ECO:0007669"/>
    <property type="project" value="InterPro"/>
</dbReference>
<evidence type="ECO:0000313" key="2">
    <source>
        <dbReference type="EMBL" id="HCT13842.1"/>
    </source>
</evidence>
<dbReference type="GO" id="GO:0005524">
    <property type="term" value="F:ATP binding"/>
    <property type="evidence" value="ECO:0007669"/>
    <property type="project" value="InterPro"/>
</dbReference>
<dbReference type="Gene3D" id="1.10.8.10">
    <property type="entry name" value="DNA helicase RuvA subunit, C-terminal domain"/>
    <property type="match status" value="1"/>
</dbReference>
<dbReference type="AlphaFoldDB" id="A0A3D4SX82"/>
<feature type="non-terminal residue" evidence="2">
    <location>
        <position position="1"/>
    </location>
</feature>
<name>A0A3D4SX82_9CORY</name>
<reference evidence="2 3" key="1">
    <citation type="journal article" date="2018" name="Nat. Biotechnol.">
        <title>A standardized bacterial taxonomy based on genome phylogeny substantially revises the tree of life.</title>
        <authorList>
            <person name="Parks D.H."/>
            <person name="Chuvochina M."/>
            <person name="Waite D.W."/>
            <person name="Rinke C."/>
            <person name="Skarshewski A."/>
            <person name="Chaumeil P.A."/>
            <person name="Hugenholtz P."/>
        </authorList>
    </citation>
    <scope>NUCLEOTIDE SEQUENCE [LARGE SCALE GENOMIC DNA]</scope>
    <source>
        <strain evidence="2">UBA11247</strain>
    </source>
</reference>
<accession>A0A3D4SX82</accession>
<dbReference type="InterPro" id="IPR011114">
    <property type="entry name" value="RuvA_C"/>
</dbReference>
<sequence length="50" mass="4744">EAHTGLGYGDKEAAAAVAEVLTDSADSATAGAADVSSVLRAALSVLGGAR</sequence>
<evidence type="ECO:0000259" key="1">
    <source>
        <dbReference type="Pfam" id="PF07499"/>
    </source>
</evidence>
<dbReference type="GO" id="GO:0006281">
    <property type="term" value="P:DNA repair"/>
    <property type="evidence" value="ECO:0007669"/>
    <property type="project" value="InterPro"/>
</dbReference>
<dbReference type="GO" id="GO:0009378">
    <property type="term" value="F:four-way junction helicase activity"/>
    <property type="evidence" value="ECO:0007669"/>
    <property type="project" value="InterPro"/>
</dbReference>
<organism evidence="2 3">
    <name type="scientific">Corynebacterium nuruki</name>
    <dbReference type="NCBI Taxonomy" id="1032851"/>
    <lineage>
        <taxon>Bacteria</taxon>
        <taxon>Bacillati</taxon>
        <taxon>Actinomycetota</taxon>
        <taxon>Actinomycetes</taxon>
        <taxon>Mycobacteriales</taxon>
        <taxon>Corynebacteriaceae</taxon>
        <taxon>Corynebacterium</taxon>
    </lineage>
</organism>
<protein>
    <submittedName>
        <fullName evidence="2">Holliday junction branch migration protein RuvA</fullName>
    </submittedName>
</protein>